<proteinExistence type="predicted"/>
<dbReference type="EMBL" id="CP069213">
    <property type="protein sequence ID" value="QRH03364.1"/>
    <property type="molecule type" value="Genomic_DNA"/>
</dbReference>
<evidence type="ECO:0000313" key="8">
    <source>
        <dbReference type="Proteomes" id="UP000596252"/>
    </source>
</evidence>
<dbReference type="RefSeq" id="WP_203326918.1">
    <property type="nucleotide sequence ID" value="NZ_CP069213.1"/>
</dbReference>
<dbReference type="PANTHER" id="PTHR19432">
    <property type="entry name" value="SUGAR TRANSPORTER"/>
    <property type="match status" value="1"/>
</dbReference>
<feature type="transmembrane region" description="Helical" evidence="6">
    <location>
        <begin position="394"/>
        <end position="411"/>
    </location>
</feature>
<feature type="transmembrane region" description="Helical" evidence="6">
    <location>
        <begin position="417"/>
        <end position="438"/>
    </location>
</feature>
<evidence type="ECO:0000256" key="4">
    <source>
        <dbReference type="ARBA" id="ARBA00022989"/>
    </source>
</evidence>
<keyword evidence="2" id="KW-0813">Transport</keyword>
<reference evidence="7 8" key="1">
    <citation type="journal article" date="2012" name="Antonie Van Leeuwenhoek">
        <title>Shewanella litorisediminis sp. nov., a gammaproteobacterium isolated from a tidal flat sediment.</title>
        <authorList>
            <person name="Lee M.H."/>
            <person name="Yoon J.H."/>
        </authorList>
    </citation>
    <scope>NUCLEOTIDE SEQUENCE [LARGE SCALE GENOMIC DNA]</scope>
    <source>
        <strain evidence="7 8">SMK1-12</strain>
    </source>
</reference>
<feature type="transmembrane region" description="Helical" evidence="6">
    <location>
        <begin position="148"/>
        <end position="170"/>
    </location>
</feature>
<feature type="transmembrane region" description="Helical" evidence="6">
    <location>
        <begin position="16"/>
        <end position="35"/>
    </location>
</feature>
<evidence type="ECO:0000313" key="7">
    <source>
        <dbReference type="EMBL" id="QRH03364.1"/>
    </source>
</evidence>
<evidence type="ECO:0000256" key="3">
    <source>
        <dbReference type="ARBA" id="ARBA00022692"/>
    </source>
</evidence>
<keyword evidence="4 6" id="KW-1133">Transmembrane helix</keyword>
<sequence length="518" mass="56818">MTSHTSPLRDKPPLSFWQIFNMCFGFLGIQFGFALQNANVSRIFQTLGASIDDIPILWIAGPLTGLLVQPIVGYLSDNTWNRFGRRRPYFLIGAVLTTLALFIMPHSPYLWVAAGMLWIMDASINIAMEPFRAFVGDKLPESQRAKGFAMQSFFIGIGAVVASALPYLLSNFAGVSNIAPEGEIADTVRYSFYLGGVVLLAAVGWTVISSREYSPEELSRFKGHEQTGFERQHGRTPEAYRKGALLWSTLGLVITAATFMANLDKQLYLLGLGVFAFGPLQWYCAERLNTAGKRSGKLGMVFEVVDDLFHMPHAMKRLALVQFFSWFALFAMWIYTTAAVTSFHYHSSDVLSKAYNDGADWVGVLFASYNGFAALAAMVIPLQCMLLGLKGAHMMNLCLGGLGLMSFYLIADPALLWLPMIGVGFAWASILSVPYAMLSTSLPGHKLGVYMGIFNFFIVIPQLVAATVLGFILKSLFGNEPIYALILGGSAMVLAAVFVLFVPAREQEPGRSNAADQV</sequence>
<evidence type="ECO:0000256" key="5">
    <source>
        <dbReference type="ARBA" id="ARBA00023136"/>
    </source>
</evidence>
<feature type="transmembrane region" description="Helical" evidence="6">
    <location>
        <begin position="190"/>
        <end position="208"/>
    </location>
</feature>
<keyword evidence="3 6" id="KW-0812">Transmembrane</keyword>
<feature type="transmembrane region" description="Helical" evidence="6">
    <location>
        <begin position="267"/>
        <end position="285"/>
    </location>
</feature>
<keyword evidence="5 6" id="KW-0472">Membrane</keyword>
<dbReference type="Pfam" id="PF07690">
    <property type="entry name" value="MFS_1"/>
    <property type="match status" value="1"/>
</dbReference>
<dbReference type="Gene3D" id="1.20.1250.20">
    <property type="entry name" value="MFS general substrate transporter like domains"/>
    <property type="match status" value="1"/>
</dbReference>
<evidence type="ECO:0000256" key="1">
    <source>
        <dbReference type="ARBA" id="ARBA00004141"/>
    </source>
</evidence>
<dbReference type="Proteomes" id="UP000596252">
    <property type="component" value="Chromosome"/>
</dbReference>
<organism evidence="7 8">
    <name type="scientific">Shewanella litorisediminis</name>
    <dbReference type="NCBI Taxonomy" id="1173586"/>
    <lineage>
        <taxon>Bacteria</taxon>
        <taxon>Pseudomonadati</taxon>
        <taxon>Pseudomonadota</taxon>
        <taxon>Gammaproteobacteria</taxon>
        <taxon>Alteromonadales</taxon>
        <taxon>Shewanellaceae</taxon>
        <taxon>Shewanella</taxon>
    </lineage>
</organism>
<dbReference type="InterPro" id="IPR036259">
    <property type="entry name" value="MFS_trans_sf"/>
</dbReference>
<dbReference type="InterPro" id="IPR011701">
    <property type="entry name" value="MFS"/>
</dbReference>
<protein>
    <submittedName>
        <fullName evidence="7">MFS transporter</fullName>
    </submittedName>
</protein>
<evidence type="ECO:0000256" key="6">
    <source>
        <dbReference type="SAM" id="Phobius"/>
    </source>
</evidence>
<dbReference type="PANTHER" id="PTHR19432:SF35">
    <property type="entry name" value="SOLUTE CARRIER FAMILY 45 MEMBER 3 ISOFORM X1"/>
    <property type="match status" value="1"/>
</dbReference>
<feature type="transmembrane region" description="Helical" evidence="6">
    <location>
        <begin position="450"/>
        <end position="476"/>
    </location>
</feature>
<accession>A0ABX7G7M2</accession>
<gene>
    <name evidence="7" type="ORF">JQC75_08275</name>
</gene>
<feature type="transmembrane region" description="Helical" evidence="6">
    <location>
        <begin position="361"/>
        <end position="382"/>
    </location>
</feature>
<keyword evidence="8" id="KW-1185">Reference proteome</keyword>
<feature type="transmembrane region" description="Helical" evidence="6">
    <location>
        <begin position="55"/>
        <end position="76"/>
    </location>
</feature>
<feature type="transmembrane region" description="Helical" evidence="6">
    <location>
        <begin position="482"/>
        <end position="502"/>
    </location>
</feature>
<feature type="transmembrane region" description="Helical" evidence="6">
    <location>
        <begin position="318"/>
        <end position="341"/>
    </location>
</feature>
<feature type="transmembrane region" description="Helical" evidence="6">
    <location>
        <begin position="88"/>
        <end position="104"/>
    </location>
</feature>
<name>A0ABX7G7M2_9GAMM</name>
<dbReference type="SUPFAM" id="SSF103473">
    <property type="entry name" value="MFS general substrate transporter"/>
    <property type="match status" value="1"/>
</dbReference>
<evidence type="ECO:0000256" key="2">
    <source>
        <dbReference type="ARBA" id="ARBA00022448"/>
    </source>
</evidence>
<comment type="subcellular location">
    <subcellularLocation>
        <location evidence="1">Membrane</location>
        <topology evidence="1">Multi-pass membrane protein</topology>
    </subcellularLocation>
</comment>